<dbReference type="RefSeq" id="WP_340361978.1">
    <property type="nucleotide sequence ID" value="NZ_JBBKZV010000001.1"/>
</dbReference>
<keyword evidence="2" id="KW-1185">Reference proteome</keyword>
<evidence type="ECO:0000313" key="2">
    <source>
        <dbReference type="Proteomes" id="UP001363010"/>
    </source>
</evidence>
<protein>
    <submittedName>
        <fullName evidence="1">Uncharacterized protein</fullName>
    </submittedName>
</protein>
<reference evidence="1 2" key="1">
    <citation type="submission" date="2024-03" db="EMBL/GenBank/DDBJ databases">
        <title>Novel species of the genus Variovorax.</title>
        <authorList>
            <person name="Liu Q."/>
            <person name="Xin Y.-H."/>
        </authorList>
    </citation>
    <scope>NUCLEOTIDE SEQUENCE [LARGE SCALE GENOMIC DNA]</scope>
    <source>
        <strain evidence="1 2">KACC 18501</strain>
    </source>
</reference>
<accession>A0ABU8VTI7</accession>
<proteinExistence type="predicted"/>
<comment type="caution">
    <text evidence="1">The sequence shown here is derived from an EMBL/GenBank/DDBJ whole genome shotgun (WGS) entry which is preliminary data.</text>
</comment>
<gene>
    <name evidence="1" type="ORF">WKW80_02740</name>
</gene>
<dbReference type="EMBL" id="JBBKZV010000001">
    <property type="protein sequence ID" value="MEJ8820952.1"/>
    <property type="molecule type" value="Genomic_DNA"/>
</dbReference>
<name>A0ABU8VTI7_9BURK</name>
<dbReference type="Proteomes" id="UP001363010">
    <property type="component" value="Unassembled WGS sequence"/>
</dbReference>
<sequence length="63" mass="6830">MAWPVEPFGGDVVAVEAVREQLDRLLRLLHRRIAPGPRAGAKPYTAMPAAWNTPIAFCSSLSA</sequence>
<evidence type="ECO:0000313" key="1">
    <source>
        <dbReference type="EMBL" id="MEJ8820952.1"/>
    </source>
</evidence>
<organism evidence="1 2">
    <name type="scientific">Variovorax humicola</name>
    <dbReference type="NCBI Taxonomy" id="1769758"/>
    <lineage>
        <taxon>Bacteria</taxon>
        <taxon>Pseudomonadati</taxon>
        <taxon>Pseudomonadota</taxon>
        <taxon>Betaproteobacteria</taxon>
        <taxon>Burkholderiales</taxon>
        <taxon>Comamonadaceae</taxon>
        <taxon>Variovorax</taxon>
    </lineage>
</organism>